<comment type="caution">
    <text evidence="2">The sequence shown here is derived from an EMBL/GenBank/DDBJ whole genome shotgun (WGS) entry which is preliminary data.</text>
</comment>
<evidence type="ECO:0000313" key="2">
    <source>
        <dbReference type="EMBL" id="GFO44406.1"/>
    </source>
</evidence>
<feature type="region of interest" description="Disordered" evidence="1">
    <location>
        <begin position="1"/>
        <end position="29"/>
    </location>
</feature>
<dbReference type="Proteomes" id="UP000735302">
    <property type="component" value="Unassembled WGS sequence"/>
</dbReference>
<name>A0AAV4DJP7_9GAST</name>
<feature type="compositionally biased region" description="Acidic residues" evidence="1">
    <location>
        <begin position="1"/>
        <end position="25"/>
    </location>
</feature>
<evidence type="ECO:0000313" key="3">
    <source>
        <dbReference type="Proteomes" id="UP000735302"/>
    </source>
</evidence>
<proteinExistence type="predicted"/>
<dbReference type="AlphaFoldDB" id="A0AAV4DJP7"/>
<protein>
    <submittedName>
        <fullName evidence="2">Uncharacterized protein</fullName>
    </submittedName>
</protein>
<gene>
    <name evidence="2" type="ORF">PoB_007091100</name>
</gene>
<accession>A0AAV4DJP7</accession>
<reference evidence="2 3" key="1">
    <citation type="journal article" date="2021" name="Elife">
        <title>Chloroplast acquisition without the gene transfer in kleptoplastic sea slugs, Plakobranchus ocellatus.</title>
        <authorList>
            <person name="Maeda T."/>
            <person name="Takahashi S."/>
            <person name="Yoshida T."/>
            <person name="Shimamura S."/>
            <person name="Takaki Y."/>
            <person name="Nagai Y."/>
            <person name="Toyoda A."/>
            <person name="Suzuki Y."/>
            <person name="Arimoto A."/>
            <person name="Ishii H."/>
            <person name="Satoh N."/>
            <person name="Nishiyama T."/>
            <person name="Hasebe M."/>
            <person name="Maruyama T."/>
            <person name="Minagawa J."/>
            <person name="Obokata J."/>
            <person name="Shigenobu S."/>
        </authorList>
    </citation>
    <scope>NUCLEOTIDE SEQUENCE [LARGE SCALE GENOMIC DNA]</scope>
</reference>
<evidence type="ECO:0000256" key="1">
    <source>
        <dbReference type="SAM" id="MobiDB-lite"/>
    </source>
</evidence>
<keyword evidence="3" id="KW-1185">Reference proteome</keyword>
<dbReference type="EMBL" id="BLXT01007956">
    <property type="protein sequence ID" value="GFO44406.1"/>
    <property type="molecule type" value="Genomic_DNA"/>
</dbReference>
<organism evidence="2 3">
    <name type="scientific">Plakobranchus ocellatus</name>
    <dbReference type="NCBI Taxonomy" id="259542"/>
    <lineage>
        <taxon>Eukaryota</taxon>
        <taxon>Metazoa</taxon>
        <taxon>Spiralia</taxon>
        <taxon>Lophotrochozoa</taxon>
        <taxon>Mollusca</taxon>
        <taxon>Gastropoda</taxon>
        <taxon>Heterobranchia</taxon>
        <taxon>Euthyneura</taxon>
        <taxon>Panpulmonata</taxon>
        <taxon>Sacoglossa</taxon>
        <taxon>Placobranchoidea</taxon>
        <taxon>Plakobranchidae</taxon>
        <taxon>Plakobranchus</taxon>
    </lineage>
</organism>
<sequence length="213" mass="24233">MEPGEEAEEVHDLEERGEEAEDAQDLEERGEARRLYRNIRELAGTKEVTRIKEGVLLTKQGQGKLDVTVRQQPWSFLTRVLPGLLAYCTRCLLLDVDLTINWAADDSSRRTHYTRSRILVRITQARSDRWLSGWFRLPRSGMRGIFSGLDGMIIPTVALYTPSPPFDPEKKSAYRHPLHIPDFDFELNAGLGKQGNASEVDYRSRTSGISAFI</sequence>